<dbReference type="RefSeq" id="WP_404611935.1">
    <property type="nucleotide sequence ID" value="NZ_JADIKK010000007.1"/>
</dbReference>
<dbReference type="EMBL" id="JADIKK010000008">
    <property type="protein sequence ID" value="MFK2876285.1"/>
    <property type="molecule type" value="Genomic_DNA"/>
</dbReference>
<feature type="domain" description="Bacteriophage T5 Orf172 DNA-binding" evidence="1">
    <location>
        <begin position="5"/>
        <end position="98"/>
    </location>
</feature>
<gene>
    <name evidence="2" type="ORF">ISP25_01930</name>
    <name evidence="3" type="ORF">ISP25_04290</name>
    <name evidence="4" type="ORF">ISP25_22550</name>
</gene>
<reference evidence="3 5" key="1">
    <citation type="submission" date="2020-10" db="EMBL/GenBank/DDBJ databases">
        <title>Phylogeny of dyella-like bacteria.</title>
        <authorList>
            <person name="Fu J."/>
        </authorList>
    </citation>
    <scope>NUCLEOTIDE SEQUENCE [LARGE SCALE GENOMIC DNA]</scope>
    <source>
        <strain evidence="3 5">KACC 19113</strain>
    </source>
</reference>
<evidence type="ECO:0000313" key="4">
    <source>
        <dbReference type="EMBL" id="MFK2879850.1"/>
    </source>
</evidence>
<dbReference type="Pfam" id="PF10544">
    <property type="entry name" value="T5orf172"/>
    <property type="match status" value="1"/>
</dbReference>
<comment type="caution">
    <text evidence="3">The sequence shown here is derived from an EMBL/GenBank/DDBJ whole genome shotgun (WGS) entry which is preliminary data.</text>
</comment>
<organism evidence="3 5">
    <name type="scientific">Rhodanobacter hydrolyticus</name>
    <dbReference type="NCBI Taxonomy" id="2250595"/>
    <lineage>
        <taxon>Bacteria</taxon>
        <taxon>Pseudomonadati</taxon>
        <taxon>Pseudomonadota</taxon>
        <taxon>Gammaproteobacteria</taxon>
        <taxon>Lysobacterales</taxon>
        <taxon>Rhodanobacteraceae</taxon>
        <taxon>Rhodanobacter</taxon>
    </lineage>
</organism>
<name>A0ABW8J3X4_9GAMM</name>
<proteinExistence type="predicted"/>
<protein>
    <submittedName>
        <fullName evidence="3">GIY-YIG nuclease family protein</fullName>
    </submittedName>
</protein>
<dbReference type="Proteomes" id="UP001620339">
    <property type="component" value="Unassembled WGS sequence"/>
</dbReference>
<evidence type="ECO:0000313" key="2">
    <source>
        <dbReference type="EMBL" id="MFK2875831.1"/>
    </source>
</evidence>
<dbReference type="EMBL" id="JADIKK010000007">
    <property type="protein sequence ID" value="MFK2875831.1"/>
    <property type="molecule type" value="Genomic_DNA"/>
</dbReference>
<keyword evidence="5" id="KW-1185">Reference proteome</keyword>
<dbReference type="EMBL" id="JADIKK010000008">
    <property type="protein sequence ID" value="MFK2879850.1"/>
    <property type="molecule type" value="Genomic_DNA"/>
</dbReference>
<evidence type="ECO:0000313" key="5">
    <source>
        <dbReference type="Proteomes" id="UP001620339"/>
    </source>
</evidence>
<accession>A0ABW8J3X4</accession>
<dbReference type="InterPro" id="IPR018306">
    <property type="entry name" value="Phage_T5_Orf172_DNA-bd"/>
</dbReference>
<evidence type="ECO:0000313" key="3">
    <source>
        <dbReference type="EMBL" id="MFK2876285.1"/>
    </source>
</evidence>
<sequence length="180" mass="21226">MSICYLYVLPLAYEDILKVGISHDPFARALAFSHRYYEFFDLSRSVLVEFDSRKQAQARETALHRLLREWNAMQPITVPRAAAGKREWYRGAYEMVLAQVETDEREGRTVHRPARSWWQARLCAEREKLYEWTIQLMRDEASPLSLHERRQRLADVLDAYAQLGVPLEGVLPRECHEYGR</sequence>
<evidence type="ECO:0000259" key="1">
    <source>
        <dbReference type="Pfam" id="PF10544"/>
    </source>
</evidence>